<dbReference type="PROSITE" id="PS51724">
    <property type="entry name" value="SPOR"/>
    <property type="match status" value="1"/>
</dbReference>
<organism evidence="3 4">
    <name type="scientific">Thiohalospira halophila DSM 15071</name>
    <dbReference type="NCBI Taxonomy" id="1123397"/>
    <lineage>
        <taxon>Bacteria</taxon>
        <taxon>Pseudomonadati</taxon>
        <taxon>Pseudomonadota</taxon>
        <taxon>Gammaproteobacteria</taxon>
        <taxon>Thiohalospirales</taxon>
        <taxon>Thiohalospiraceae</taxon>
        <taxon>Thiohalospira</taxon>
    </lineage>
</organism>
<dbReference type="InterPro" id="IPR036680">
    <property type="entry name" value="SPOR-like_sf"/>
</dbReference>
<feature type="compositionally biased region" description="Basic and acidic residues" evidence="1">
    <location>
        <begin position="43"/>
        <end position="68"/>
    </location>
</feature>
<proteinExistence type="predicted"/>
<dbReference type="SUPFAM" id="SSF110997">
    <property type="entry name" value="Sporulation related repeat"/>
    <property type="match status" value="1"/>
</dbReference>
<feature type="region of interest" description="Disordered" evidence="1">
    <location>
        <begin position="40"/>
        <end position="137"/>
    </location>
</feature>
<dbReference type="EMBL" id="FOMJ01000001">
    <property type="protein sequence ID" value="SFD06104.1"/>
    <property type="molecule type" value="Genomic_DNA"/>
</dbReference>
<dbReference type="Gene3D" id="3.30.70.1070">
    <property type="entry name" value="Sporulation related repeat"/>
    <property type="match status" value="1"/>
</dbReference>
<gene>
    <name evidence="3" type="ORF">SAMN05660831_00662</name>
</gene>
<dbReference type="InterPro" id="IPR007730">
    <property type="entry name" value="SPOR-like_dom"/>
</dbReference>
<dbReference type="InterPro" id="IPR052521">
    <property type="entry name" value="Cell_div_SPOR-domain"/>
</dbReference>
<evidence type="ECO:0000259" key="2">
    <source>
        <dbReference type="PROSITE" id="PS51724"/>
    </source>
</evidence>
<dbReference type="STRING" id="1123397.SAMN05660831_00662"/>
<name>A0A1I1P878_9GAMM</name>
<evidence type="ECO:0000256" key="1">
    <source>
        <dbReference type="SAM" id="MobiDB-lite"/>
    </source>
</evidence>
<accession>A0A1I1P878</accession>
<dbReference type="OrthoDB" id="7069135at2"/>
<evidence type="ECO:0000313" key="3">
    <source>
        <dbReference type="EMBL" id="SFD06104.1"/>
    </source>
</evidence>
<dbReference type="Pfam" id="PF05036">
    <property type="entry name" value="SPOR"/>
    <property type="match status" value="1"/>
</dbReference>
<dbReference type="AlphaFoldDB" id="A0A1I1P878"/>
<dbReference type="GO" id="GO:0032506">
    <property type="term" value="P:cytokinetic process"/>
    <property type="evidence" value="ECO:0007669"/>
    <property type="project" value="TreeGrafter"/>
</dbReference>
<evidence type="ECO:0000313" key="4">
    <source>
        <dbReference type="Proteomes" id="UP000198611"/>
    </source>
</evidence>
<dbReference type="GO" id="GO:0030428">
    <property type="term" value="C:cell septum"/>
    <property type="evidence" value="ECO:0007669"/>
    <property type="project" value="TreeGrafter"/>
</dbReference>
<keyword evidence="4" id="KW-1185">Reference proteome</keyword>
<dbReference type="PANTHER" id="PTHR38687:SF1">
    <property type="entry name" value="CELL DIVISION PROTEIN DEDD"/>
    <property type="match status" value="1"/>
</dbReference>
<dbReference type="Proteomes" id="UP000198611">
    <property type="component" value="Unassembled WGS sequence"/>
</dbReference>
<dbReference type="GO" id="GO:0032153">
    <property type="term" value="C:cell division site"/>
    <property type="evidence" value="ECO:0007669"/>
    <property type="project" value="TreeGrafter"/>
</dbReference>
<sequence>MEADRLKQRLVGAAVLVALAVIFVPMLLSGPDPLDQLVMEDNIPERPADRSRREVIDLDEEPPPRPETPETPAIVDEYTAESDAMPPPRLGAKVPAPAEGDGGEETTPTEEQGSGADPDAPPGEANAGSGDAGEGMRAWSVQVGSFRDRGNAMTLRDRLRGQDFAAYVERYRSGEDEVYRVRVGPEPDRAAARTLQEALRQEGGVRGMVVRHGLDQG</sequence>
<feature type="domain" description="SPOR" evidence="2">
    <location>
        <begin position="133"/>
        <end position="212"/>
    </location>
</feature>
<dbReference type="GO" id="GO:0042834">
    <property type="term" value="F:peptidoglycan binding"/>
    <property type="evidence" value="ECO:0007669"/>
    <property type="project" value="InterPro"/>
</dbReference>
<reference evidence="3 4" key="1">
    <citation type="submission" date="2016-10" db="EMBL/GenBank/DDBJ databases">
        <authorList>
            <person name="de Groot N.N."/>
        </authorList>
    </citation>
    <scope>NUCLEOTIDE SEQUENCE [LARGE SCALE GENOMIC DNA]</scope>
    <source>
        <strain evidence="3 4">HL3</strain>
    </source>
</reference>
<dbReference type="RefSeq" id="WP_093427294.1">
    <property type="nucleotide sequence ID" value="NZ_FOMJ01000001.1"/>
</dbReference>
<dbReference type="PANTHER" id="PTHR38687">
    <property type="entry name" value="CELL DIVISION PROTEIN DEDD-RELATED"/>
    <property type="match status" value="1"/>
</dbReference>
<protein>
    <submittedName>
        <fullName evidence="3">DedD protein</fullName>
    </submittedName>
</protein>